<geneLocation type="plasmid" evidence="9">
    <name>p-HB236076</name>
</geneLocation>
<dbReference type="PROSITE" id="PS00211">
    <property type="entry name" value="ABC_TRANSPORTER_1"/>
    <property type="match status" value="1"/>
</dbReference>
<keyword evidence="3" id="KW-0813">Transport</keyword>
<dbReference type="RefSeq" id="WP_306099485.1">
    <property type="nucleotide sequence ID" value="NZ_CP162602.1"/>
</dbReference>
<proteinExistence type="inferred from homology"/>
<comment type="subcellular location">
    <subcellularLocation>
        <location evidence="1">Cell inner membrane</location>
        <topology evidence="1">Peripheral membrane protein</topology>
    </subcellularLocation>
</comment>
<evidence type="ECO:0000256" key="6">
    <source>
        <dbReference type="ARBA" id="ARBA00022840"/>
    </source>
</evidence>
<dbReference type="EMBL" id="CP162602">
    <property type="protein sequence ID" value="XDK26581.1"/>
    <property type="molecule type" value="Genomic_DNA"/>
</dbReference>
<evidence type="ECO:0000313" key="9">
    <source>
        <dbReference type="EMBL" id="XDK26581.1"/>
    </source>
</evidence>
<dbReference type="PANTHER" id="PTHR43297:SF7">
    <property type="entry name" value="D,D-DIPEPTIDE TRANSPORT ATP-BINDING PROTEIN DDPD-RELATED"/>
    <property type="match status" value="1"/>
</dbReference>
<gene>
    <name evidence="9" type="ORF">AB0763_16185</name>
</gene>
<dbReference type="InterPro" id="IPR017871">
    <property type="entry name" value="ABC_transporter-like_CS"/>
</dbReference>
<dbReference type="PROSITE" id="PS50893">
    <property type="entry name" value="ABC_TRANSPORTER_2"/>
    <property type="match status" value="2"/>
</dbReference>
<keyword evidence="5" id="KW-0547">Nucleotide-binding</keyword>
<dbReference type="GO" id="GO:0005524">
    <property type="term" value="F:ATP binding"/>
    <property type="evidence" value="ECO:0007669"/>
    <property type="project" value="UniProtKB-KW"/>
</dbReference>
<dbReference type="InterPro" id="IPR003593">
    <property type="entry name" value="AAA+_ATPase"/>
</dbReference>
<comment type="similarity">
    <text evidence="2">Belongs to the ABC transporter superfamily.</text>
</comment>
<evidence type="ECO:0000256" key="3">
    <source>
        <dbReference type="ARBA" id="ARBA00022448"/>
    </source>
</evidence>
<keyword evidence="7" id="KW-0472">Membrane</keyword>
<evidence type="ECO:0000256" key="1">
    <source>
        <dbReference type="ARBA" id="ARBA00004417"/>
    </source>
</evidence>
<dbReference type="SUPFAM" id="SSF52540">
    <property type="entry name" value="P-loop containing nucleoside triphosphate hydrolases"/>
    <property type="match status" value="2"/>
</dbReference>
<evidence type="ECO:0000256" key="2">
    <source>
        <dbReference type="ARBA" id="ARBA00005417"/>
    </source>
</evidence>
<dbReference type="InterPro" id="IPR027417">
    <property type="entry name" value="P-loop_NTPase"/>
</dbReference>
<dbReference type="InterPro" id="IPR003439">
    <property type="entry name" value="ABC_transporter-like_ATP-bd"/>
</dbReference>
<dbReference type="AlphaFoldDB" id="A0AB39HKG9"/>
<reference evidence="9" key="1">
    <citation type="submission" date="2024-07" db="EMBL/GenBank/DDBJ databases">
        <title>Genome Analysis of a Potential Novel Vibrio Species Secreting pH- and Thermo-stable Alginate Lyase and its Application in Producing Alginate Oligosaccharides.</title>
        <authorList>
            <person name="Huang H."/>
            <person name="Bao K."/>
        </authorList>
    </citation>
    <scope>NUCLEOTIDE SEQUENCE</scope>
    <source>
        <strain evidence="9">HB236076</strain>
        <plasmid evidence="9">p-HB236076</plasmid>
    </source>
</reference>
<keyword evidence="6 9" id="KW-0067">ATP-binding</keyword>
<dbReference type="PANTHER" id="PTHR43297">
    <property type="entry name" value="OLIGOPEPTIDE TRANSPORT ATP-BINDING PROTEIN APPD"/>
    <property type="match status" value="1"/>
</dbReference>
<name>A0AB39HKG9_9VIBR</name>
<dbReference type="GO" id="GO:0005886">
    <property type="term" value="C:plasma membrane"/>
    <property type="evidence" value="ECO:0007669"/>
    <property type="project" value="UniProtKB-SubCell"/>
</dbReference>
<evidence type="ECO:0000256" key="4">
    <source>
        <dbReference type="ARBA" id="ARBA00022475"/>
    </source>
</evidence>
<evidence type="ECO:0000259" key="8">
    <source>
        <dbReference type="PROSITE" id="PS50893"/>
    </source>
</evidence>
<evidence type="ECO:0000256" key="7">
    <source>
        <dbReference type="ARBA" id="ARBA00023136"/>
    </source>
</evidence>
<sequence length="484" mass="52869">MSELTLTSVSVHQGEKTFVEPISMMLARGEAITILGETGSGKSLFSKAILGDLPKGFYAKGDIVLNGQALLSLPQKEREALWGKEMAVLPQEPRLALSPLMKVKQQVSEVHQWVLGRKKSPSNTLAEQAFDTLSLAQHTEKYPVELSGGMAQRSAFLAATAAGAKLLIADEPTKGLDDKSKQQVIEQLLAHKQQGSLITITHDLDVAKALGGKIYVLLQGKWVAEGKTFDELKNQPTDDYTAMLFNPRVGLNQKVKKPLGEVVITANQLEMGYGQSTLFTDLSFELKQGEVLGLSGASGCGKSTLCDLLLGLKAPLSGSIDNHVTFGLGQKLKLYQDPPQSFSAQFTLQRQLDDVCQLHHIDPQTIEDYRERLQIKADVLSRLPSEVSGGELQRVAILRALLLKPKLLIADEPTTRLDPHIAHETMALLMECVQEIGCALILVSHSQLELERYCDKRLYFQGDGVVSSIAPSTLDRHEDTSAVA</sequence>
<keyword evidence="4" id="KW-1003">Cell membrane</keyword>
<evidence type="ECO:0000256" key="5">
    <source>
        <dbReference type="ARBA" id="ARBA00022741"/>
    </source>
</evidence>
<dbReference type="InterPro" id="IPR050388">
    <property type="entry name" value="ABC_Ni/Peptide_Import"/>
</dbReference>
<dbReference type="SMART" id="SM00382">
    <property type="entry name" value="AAA"/>
    <property type="match status" value="2"/>
</dbReference>
<dbReference type="KEGG" id="vih:AB0763_16185"/>
<dbReference type="Gene3D" id="3.40.50.300">
    <property type="entry name" value="P-loop containing nucleotide triphosphate hydrolases"/>
    <property type="match status" value="2"/>
</dbReference>
<dbReference type="Pfam" id="PF00005">
    <property type="entry name" value="ABC_tran"/>
    <property type="match status" value="2"/>
</dbReference>
<protein>
    <submittedName>
        <fullName evidence="9">ABC transporter ATP-binding protein</fullName>
    </submittedName>
</protein>
<accession>A0AB39HKG9</accession>
<feature type="domain" description="ABC transporter" evidence="8">
    <location>
        <begin position="264"/>
        <end position="484"/>
    </location>
</feature>
<organism evidence="9">
    <name type="scientific">Vibrio sp. HB236076</name>
    <dbReference type="NCBI Taxonomy" id="3232307"/>
    <lineage>
        <taxon>Bacteria</taxon>
        <taxon>Pseudomonadati</taxon>
        <taxon>Pseudomonadota</taxon>
        <taxon>Gammaproteobacteria</taxon>
        <taxon>Vibrionales</taxon>
        <taxon>Vibrionaceae</taxon>
        <taxon>Vibrio</taxon>
    </lineage>
</organism>
<dbReference type="GO" id="GO:0016887">
    <property type="term" value="F:ATP hydrolysis activity"/>
    <property type="evidence" value="ECO:0007669"/>
    <property type="project" value="InterPro"/>
</dbReference>
<feature type="domain" description="ABC transporter" evidence="8">
    <location>
        <begin position="4"/>
        <end position="244"/>
    </location>
</feature>
<keyword evidence="9" id="KW-0614">Plasmid</keyword>